<reference evidence="2" key="1">
    <citation type="submission" date="2021-01" db="EMBL/GenBank/DDBJ databases">
        <title>Caligus Genome Assembly.</title>
        <authorList>
            <person name="Gallardo-Escarate C."/>
        </authorList>
    </citation>
    <scope>NUCLEOTIDE SEQUENCE [LARGE SCALE GENOMIC DNA]</scope>
</reference>
<name>A0A7T8GL54_CALRO</name>
<accession>A0A7T8GL54</accession>
<evidence type="ECO:0000313" key="2">
    <source>
        <dbReference type="Proteomes" id="UP000595437"/>
    </source>
</evidence>
<dbReference type="AlphaFoldDB" id="A0A7T8GL54"/>
<dbReference type="Proteomes" id="UP000595437">
    <property type="component" value="Chromosome 21"/>
</dbReference>
<keyword evidence="2" id="KW-1185">Reference proteome</keyword>
<proteinExistence type="predicted"/>
<dbReference type="OrthoDB" id="6380998at2759"/>
<sequence>MEVEVGGWPIPDVYWYKNDQMITPRIVTENYNHLFNAYVPEKKIEMAVCEADIEIEESEDSYTNEELFLPKLWRTGKRLTWKDEDERAKKFVGSQDPELSEEDIRDMTKRVSGTPLPRALEYLASLPDYKPDRTPSKTLPPSHRLRQRAVRILPIKSGSPPNLHQEDHSSRLQMRRWGKGISHWRSSQAQAKRKELRYNNVKCPSNVGNKEPSKRYPKDIKDLLALMCG</sequence>
<organism evidence="1 2">
    <name type="scientific">Caligus rogercresseyi</name>
    <name type="common">Sea louse</name>
    <dbReference type="NCBI Taxonomy" id="217165"/>
    <lineage>
        <taxon>Eukaryota</taxon>
        <taxon>Metazoa</taxon>
        <taxon>Ecdysozoa</taxon>
        <taxon>Arthropoda</taxon>
        <taxon>Crustacea</taxon>
        <taxon>Multicrustacea</taxon>
        <taxon>Hexanauplia</taxon>
        <taxon>Copepoda</taxon>
        <taxon>Siphonostomatoida</taxon>
        <taxon>Caligidae</taxon>
        <taxon>Caligus</taxon>
    </lineage>
</organism>
<dbReference type="EMBL" id="CP045910">
    <property type="protein sequence ID" value="QQP31434.1"/>
    <property type="molecule type" value="Genomic_DNA"/>
</dbReference>
<protein>
    <submittedName>
        <fullName evidence="1">LOC100679567</fullName>
    </submittedName>
</protein>
<feature type="non-terminal residue" evidence="1">
    <location>
        <position position="229"/>
    </location>
</feature>
<evidence type="ECO:0000313" key="1">
    <source>
        <dbReference type="EMBL" id="QQP31434.1"/>
    </source>
</evidence>
<gene>
    <name evidence="1" type="ORF">FKW44_025043</name>
</gene>